<dbReference type="AlphaFoldDB" id="A0A2I0HGA3"/>
<reference evidence="2 3" key="1">
    <citation type="submission" date="2017-11" db="EMBL/GenBank/DDBJ databases">
        <title>De-novo sequencing of pomegranate (Punica granatum L.) genome.</title>
        <authorList>
            <person name="Akparov Z."/>
            <person name="Amiraslanov A."/>
            <person name="Hajiyeva S."/>
            <person name="Abbasov M."/>
            <person name="Kaur K."/>
            <person name="Hamwieh A."/>
            <person name="Solovyev V."/>
            <person name="Salamov A."/>
            <person name="Braich B."/>
            <person name="Kosarev P."/>
            <person name="Mahmoud A."/>
            <person name="Hajiyev E."/>
            <person name="Babayeva S."/>
            <person name="Izzatullayeva V."/>
            <person name="Mammadov A."/>
            <person name="Mammadov A."/>
            <person name="Sharifova S."/>
            <person name="Ojaghi J."/>
            <person name="Eynullazada K."/>
            <person name="Bayramov B."/>
            <person name="Abdulazimova A."/>
            <person name="Shahmuradov I."/>
        </authorList>
    </citation>
    <scope>NUCLEOTIDE SEQUENCE [LARGE SCALE GENOMIC DNA]</scope>
    <source>
        <strain evidence="3">cv. AG2017</strain>
        <tissue evidence="2">Leaf</tissue>
    </source>
</reference>
<keyword evidence="3" id="KW-1185">Reference proteome</keyword>
<organism evidence="2 3">
    <name type="scientific">Punica granatum</name>
    <name type="common">Pomegranate</name>
    <dbReference type="NCBI Taxonomy" id="22663"/>
    <lineage>
        <taxon>Eukaryota</taxon>
        <taxon>Viridiplantae</taxon>
        <taxon>Streptophyta</taxon>
        <taxon>Embryophyta</taxon>
        <taxon>Tracheophyta</taxon>
        <taxon>Spermatophyta</taxon>
        <taxon>Magnoliopsida</taxon>
        <taxon>eudicotyledons</taxon>
        <taxon>Gunneridae</taxon>
        <taxon>Pentapetalae</taxon>
        <taxon>rosids</taxon>
        <taxon>malvids</taxon>
        <taxon>Myrtales</taxon>
        <taxon>Lythraceae</taxon>
        <taxon>Punica</taxon>
    </lineage>
</organism>
<evidence type="ECO:0000313" key="3">
    <source>
        <dbReference type="Proteomes" id="UP000233551"/>
    </source>
</evidence>
<evidence type="ECO:0000256" key="1">
    <source>
        <dbReference type="SAM" id="Phobius"/>
    </source>
</evidence>
<feature type="non-terminal residue" evidence="2">
    <location>
        <position position="1"/>
    </location>
</feature>
<dbReference type="STRING" id="22663.A0A2I0HGA3"/>
<protein>
    <recommendedName>
        <fullName evidence="4">ABC-2 type transporter domain-containing protein</fullName>
    </recommendedName>
</protein>
<evidence type="ECO:0008006" key="4">
    <source>
        <dbReference type="Google" id="ProtNLM"/>
    </source>
</evidence>
<feature type="non-terminal residue" evidence="2">
    <location>
        <position position="81"/>
    </location>
</feature>
<keyword evidence="1" id="KW-1133">Transmembrane helix</keyword>
<name>A0A2I0HGA3_PUNGR</name>
<proteinExistence type="predicted"/>
<dbReference type="PANTHER" id="PTHR48040:SF52">
    <property type="entry name" value="ABC-2 TYPE TRANSPORTER TRANSMEMBRANE DOMAIN-CONTAINING PROTEIN"/>
    <property type="match status" value="1"/>
</dbReference>
<comment type="caution">
    <text evidence="2">The sequence shown here is derived from an EMBL/GenBank/DDBJ whole genome shotgun (WGS) entry which is preliminary data.</text>
</comment>
<dbReference type="EMBL" id="PGOL01031258">
    <property type="protein sequence ID" value="PKI26355.1"/>
    <property type="molecule type" value="Genomic_DNA"/>
</dbReference>
<dbReference type="PANTHER" id="PTHR48040">
    <property type="entry name" value="PLEIOTROPIC DRUG RESISTANCE PROTEIN 1-LIKE ISOFORM X1"/>
    <property type="match status" value="1"/>
</dbReference>
<keyword evidence="1" id="KW-0472">Membrane</keyword>
<evidence type="ECO:0000313" key="2">
    <source>
        <dbReference type="EMBL" id="PKI26355.1"/>
    </source>
</evidence>
<feature type="transmembrane region" description="Helical" evidence="1">
    <location>
        <begin position="58"/>
        <end position="80"/>
    </location>
</feature>
<gene>
    <name evidence="2" type="ORF">CRG98_048956</name>
</gene>
<sequence length="81" mass="9398">QIPVWWRWYYWASPVAWTIYGLVSTQVGDKNTDLVIPGAGTIPLKMFLKQYFGFEHDFLPAIAVAHVLWCVLFFLVFAYAI</sequence>
<dbReference type="Proteomes" id="UP000233551">
    <property type="component" value="Unassembled WGS sequence"/>
</dbReference>
<accession>A0A2I0HGA3</accession>
<keyword evidence="1" id="KW-0812">Transmembrane</keyword>